<name>A0ABP0JIT5_9DINO</name>
<evidence type="ECO:0000313" key="7">
    <source>
        <dbReference type="Proteomes" id="UP001642484"/>
    </source>
</evidence>
<dbReference type="Gene3D" id="1.10.238.10">
    <property type="entry name" value="EF-hand"/>
    <property type="match status" value="1"/>
</dbReference>
<sequence length="261" mass="28526">MLWTAFVSAFVRTASASCSWLSAPDPPAPHKPCFRKMTGAPSAGPCMAGNLLSICGTITSVLTIIIGLIYVANKPPKFIYYWNTCSWVMDSATSTDCNQLWQNNFGMTAVPKYTALIFGLIGTAMLQPLAMQVCGFPRNFVQYGLFLWLQGFYGDFGYCGKLGVWVGCLSCFVGTVCFIGAWFDLKSSRMLRLEEEYKYMYDAEDFEYTAAGAAAGAAMVAGEASPDSKDLFDKFDTDGDGRISRQELSSGLSRGLGRPLR</sequence>
<evidence type="ECO:0000256" key="3">
    <source>
        <dbReference type="SAM" id="Phobius"/>
    </source>
</evidence>
<accession>A0ABP0JIT5</accession>
<organism evidence="6 7">
    <name type="scientific">Durusdinium trenchii</name>
    <dbReference type="NCBI Taxonomy" id="1381693"/>
    <lineage>
        <taxon>Eukaryota</taxon>
        <taxon>Sar</taxon>
        <taxon>Alveolata</taxon>
        <taxon>Dinophyceae</taxon>
        <taxon>Suessiales</taxon>
        <taxon>Symbiodiniaceae</taxon>
        <taxon>Durusdinium</taxon>
    </lineage>
</organism>
<keyword evidence="3" id="KW-1133">Transmembrane helix</keyword>
<feature type="domain" description="EF-hand" evidence="5">
    <location>
        <begin position="223"/>
        <end position="258"/>
    </location>
</feature>
<keyword evidence="3" id="KW-0472">Membrane</keyword>
<dbReference type="PROSITE" id="PS00018">
    <property type="entry name" value="EF_HAND_1"/>
    <property type="match status" value="1"/>
</dbReference>
<proteinExistence type="predicted"/>
<evidence type="ECO:0000256" key="4">
    <source>
        <dbReference type="SAM" id="SignalP"/>
    </source>
</evidence>
<dbReference type="SUPFAM" id="SSF47473">
    <property type="entry name" value="EF-hand"/>
    <property type="match status" value="1"/>
</dbReference>
<dbReference type="InterPro" id="IPR002048">
    <property type="entry name" value="EF_hand_dom"/>
</dbReference>
<dbReference type="PROSITE" id="PS50222">
    <property type="entry name" value="EF_HAND_2"/>
    <property type="match status" value="1"/>
</dbReference>
<dbReference type="SMART" id="SM00054">
    <property type="entry name" value="EFh"/>
    <property type="match status" value="1"/>
</dbReference>
<dbReference type="InterPro" id="IPR011992">
    <property type="entry name" value="EF-hand-dom_pair"/>
</dbReference>
<feature type="transmembrane region" description="Helical" evidence="3">
    <location>
        <begin position="162"/>
        <end position="183"/>
    </location>
</feature>
<gene>
    <name evidence="6" type="ORF">CCMP2556_LOCUS11600</name>
</gene>
<evidence type="ECO:0000256" key="2">
    <source>
        <dbReference type="SAM" id="MobiDB-lite"/>
    </source>
</evidence>
<feature type="signal peptide" evidence="4">
    <location>
        <begin position="1"/>
        <end position="16"/>
    </location>
</feature>
<keyword evidence="3" id="KW-0812">Transmembrane</keyword>
<evidence type="ECO:0000256" key="1">
    <source>
        <dbReference type="ARBA" id="ARBA00022837"/>
    </source>
</evidence>
<feature type="transmembrane region" description="Helical" evidence="3">
    <location>
        <begin position="51"/>
        <end position="72"/>
    </location>
</feature>
<keyword evidence="7" id="KW-1185">Reference proteome</keyword>
<dbReference type="Proteomes" id="UP001642484">
    <property type="component" value="Unassembled WGS sequence"/>
</dbReference>
<dbReference type="EMBL" id="CAXAMN010005557">
    <property type="protein sequence ID" value="CAK9014258.1"/>
    <property type="molecule type" value="Genomic_DNA"/>
</dbReference>
<dbReference type="Pfam" id="PF13202">
    <property type="entry name" value="EF-hand_5"/>
    <property type="match status" value="1"/>
</dbReference>
<evidence type="ECO:0000313" key="6">
    <source>
        <dbReference type="EMBL" id="CAK9014258.1"/>
    </source>
</evidence>
<keyword evidence="1" id="KW-0106">Calcium</keyword>
<feature type="compositionally biased region" description="Basic and acidic residues" evidence="2">
    <location>
        <begin position="234"/>
        <end position="245"/>
    </location>
</feature>
<feature type="region of interest" description="Disordered" evidence="2">
    <location>
        <begin position="234"/>
        <end position="261"/>
    </location>
</feature>
<feature type="transmembrane region" description="Helical" evidence="3">
    <location>
        <begin position="113"/>
        <end position="130"/>
    </location>
</feature>
<reference evidence="6 7" key="1">
    <citation type="submission" date="2024-02" db="EMBL/GenBank/DDBJ databases">
        <authorList>
            <person name="Chen Y."/>
            <person name="Shah S."/>
            <person name="Dougan E. K."/>
            <person name="Thang M."/>
            <person name="Chan C."/>
        </authorList>
    </citation>
    <scope>NUCLEOTIDE SEQUENCE [LARGE SCALE GENOMIC DNA]</scope>
</reference>
<keyword evidence="4" id="KW-0732">Signal</keyword>
<dbReference type="InterPro" id="IPR018247">
    <property type="entry name" value="EF_Hand_1_Ca_BS"/>
</dbReference>
<evidence type="ECO:0000259" key="5">
    <source>
        <dbReference type="PROSITE" id="PS50222"/>
    </source>
</evidence>
<protein>
    <recommendedName>
        <fullName evidence="5">EF-hand domain-containing protein</fullName>
    </recommendedName>
</protein>
<feature type="chain" id="PRO_5045275990" description="EF-hand domain-containing protein" evidence="4">
    <location>
        <begin position="17"/>
        <end position="261"/>
    </location>
</feature>
<comment type="caution">
    <text evidence="6">The sequence shown here is derived from an EMBL/GenBank/DDBJ whole genome shotgun (WGS) entry which is preliminary data.</text>
</comment>